<accession>A0ACB9QQ03</accession>
<proteinExistence type="predicted"/>
<comment type="caution">
    <text evidence="1">The sequence shown here is derived from an EMBL/GenBank/DDBJ whole genome shotgun (WGS) entry which is preliminary data.</text>
</comment>
<keyword evidence="2" id="KW-1185">Reference proteome</keyword>
<sequence>MTITTLLEKDMASKDSHRETASPTFSFLDLPDLVLECILRKLSPSGLLTLSCVCKSPRRSCTSDHMWVNHL</sequence>
<name>A0ACB9QQ03_9MYRT</name>
<evidence type="ECO:0000313" key="2">
    <source>
        <dbReference type="Proteomes" id="UP001057402"/>
    </source>
</evidence>
<evidence type="ECO:0000313" key="1">
    <source>
        <dbReference type="EMBL" id="KAI4368654.1"/>
    </source>
</evidence>
<dbReference type="EMBL" id="CM042884">
    <property type="protein sequence ID" value="KAI4368654.1"/>
    <property type="molecule type" value="Genomic_DNA"/>
</dbReference>
<gene>
    <name evidence="1" type="ORF">MLD38_017189</name>
</gene>
<protein>
    <submittedName>
        <fullName evidence="1">Uncharacterized protein</fullName>
    </submittedName>
</protein>
<organism evidence="1 2">
    <name type="scientific">Melastoma candidum</name>
    <dbReference type="NCBI Taxonomy" id="119954"/>
    <lineage>
        <taxon>Eukaryota</taxon>
        <taxon>Viridiplantae</taxon>
        <taxon>Streptophyta</taxon>
        <taxon>Embryophyta</taxon>
        <taxon>Tracheophyta</taxon>
        <taxon>Spermatophyta</taxon>
        <taxon>Magnoliopsida</taxon>
        <taxon>eudicotyledons</taxon>
        <taxon>Gunneridae</taxon>
        <taxon>Pentapetalae</taxon>
        <taxon>rosids</taxon>
        <taxon>malvids</taxon>
        <taxon>Myrtales</taxon>
        <taxon>Melastomataceae</taxon>
        <taxon>Melastomatoideae</taxon>
        <taxon>Melastomateae</taxon>
        <taxon>Melastoma</taxon>
    </lineage>
</organism>
<dbReference type="Proteomes" id="UP001057402">
    <property type="component" value="Chromosome 5"/>
</dbReference>
<reference evidence="2" key="1">
    <citation type="journal article" date="2023" name="Front. Plant Sci.">
        <title>Chromosomal-level genome assembly of Melastoma candidum provides insights into trichome evolution.</title>
        <authorList>
            <person name="Zhong Y."/>
            <person name="Wu W."/>
            <person name="Sun C."/>
            <person name="Zou P."/>
            <person name="Liu Y."/>
            <person name="Dai S."/>
            <person name="Zhou R."/>
        </authorList>
    </citation>
    <scope>NUCLEOTIDE SEQUENCE [LARGE SCALE GENOMIC DNA]</scope>
</reference>